<dbReference type="EMBL" id="MCFE01000362">
    <property type="protein sequence ID" value="ORX90740.1"/>
    <property type="molecule type" value="Genomic_DNA"/>
</dbReference>
<keyword evidence="3" id="KW-1185">Reference proteome</keyword>
<proteinExistence type="predicted"/>
<feature type="compositionally biased region" description="Acidic residues" evidence="1">
    <location>
        <begin position="226"/>
        <end position="235"/>
    </location>
</feature>
<evidence type="ECO:0000256" key="1">
    <source>
        <dbReference type="SAM" id="MobiDB-lite"/>
    </source>
</evidence>
<evidence type="ECO:0000313" key="2">
    <source>
        <dbReference type="EMBL" id="ORX90740.1"/>
    </source>
</evidence>
<dbReference type="Proteomes" id="UP000193498">
    <property type="component" value="Unassembled WGS sequence"/>
</dbReference>
<gene>
    <name evidence="2" type="ORF">K493DRAFT_317758</name>
</gene>
<comment type="caution">
    <text evidence="2">The sequence shown here is derived from an EMBL/GenBank/DDBJ whole genome shotgun (WGS) entry which is preliminary data.</text>
</comment>
<feature type="region of interest" description="Disordered" evidence="1">
    <location>
        <begin position="214"/>
        <end position="247"/>
    </location>
</feature>
<reference evidence="2 3" key="1">
    <citation type="submission" date="2016-07" db="EMBL/GenBank/DDBJ databases">
        <title>Pervasive Adenine N6-methylation of Active Genes in Fungi.</title>
        <authorList>
            <consortium name="DOE Joint Genome Institute"/>
            <person name="Mondo S.J."/>
            <person name="Dannebaum R.O."/>
            <person name="Kuo R.C."/>
            <person name="Labutti K."/>
            <person name="Haridas S."/>
            <person name="Kuo A."/>
            <person name="Salamov A."/>
            <person name="Ahrendt S.R."/>
            <person name="Lipzen A."/>
            <person name="Sullivan W."/>
            <person name="Andreopoulos W.B."/>
            <person name="Clum A."/>
            <person name="Lindquist E."/>
            <person name="Daum C."/>
            <person name="Ramamoorthy G.K."/>
            <person name="Gryganskyi A."/>
            <person name="Culley D."/>
            <person name="Magnuson J.K."/>
            <person name="James T.Y."/>
            <person name="O'Malley M.A."/>
            <person name="Stajich J.E."/>
            <person name="Spatafora J.W."/>
            <person name="Visel A."/>
            <person name="Grigoriev I.V."/>
        </authorList>
    </citation>
    <scope>NUCLEOTIDE SEQUENCE [LARGE SCALE GENOMIC DNA]</scope>
    <source>
        <strain evidence="2 3">CBS 931.73</strain>
    </source>
</reference>
<dbReference type="STRING" id="1314790.A0A1Y1XYB5"/>
<feature type="compositionally biased region" description="Basic and acidic residues" evidence="1">
    <location>
        <begin position="236"/>
        <end position="247"/>
    </location>
</feature>
<dbReference type="AlphaFoldDB" id="A0A1Y1XYB5"/>
<dbReference type="OrthoDB" id="5382203at2759"/>
<sequence length="390" mass="42592">MTVAQMKVPDFVFVSFRSARAVASKYGAFKMSRTSIQLLNVFLDEVLYVLVKSSPDNKLSYTTLPATLRRLCSQGSLAVNAISNGESFLSQSSLKSDPREFPQGQLPLSTIVDTARAQCSIYNTMGTSCGFVPKGHALITSKTAAFLCGIMEHIATFLIVEAVLLARNSQVECVDSKLFEEAVKTNKEIRGIYTRSSLVDGLEIRRAERFGPKFERSSSSSVDSDSLSDFDCEEDISPRSSDESARGRDRGAFAKIFGGFKGSRVKGVPISNSFVSPRSSIEDFLFSGRQSTKISKSLESATSPLSLQIPECNRARSVSPSPVDPEKAKNFEALINSTETLKISLTSTRLNTIEVKNPNKPKLVPRDEGSVNSLNLVQIMQELGEPPVKV</sequence>
<organism evidence="2 3">
    <name type="scientific">Basidiobolus meristosporus CBS 931.73</name>
    <dbReference type="NCBI Taxonomy" id="1314790"/>
    <lineage>
        <taxon>Eukaryota</taxon>
        <taxon>Fungi</taxon>
        <taxon>Fungi incertae sedis</taxon>
        <taxon>Zoopagomycota</taxon>
        <taxon>Entomophthoromycotina</taxon>
        <taxon>Basidiobolomycetes</taxon>
        <taxon>Basidiobolales</taxon>
        <taxon>Basidiobolaceae</taxon>
        <taxon>Basidiobolus</taxon>
    </lineage>
</organism>
<dbReference type="InParanoid" id="A0A1Y1XYB5"/>
<protein>
    <submittedName>
        <fullName evidence="2">Uncharacterized protein</fullName>
    </submittedName>
</protein>
<accession>A0A1Y1XYB5</accession>
<evidence type="ECO:0000313" key="3">
    <source>
        <dbReference type="Proteomes" id="UP000193498"/>
    </source>
</evidence>
<name>A0A1Y1XYB5_9FUNG</name>